<dbReference type="SUPFAM" id="SSF52343">
    <property type="entry name" value="Ferredoxin reductase-like, C-terminal NADP-linked domain"/>
    <property type="match status" value="1"/>
</dbReference>
<evidence type="ECO:0000256" key="4">
    <source>
        <dbReference type="ARBA" id="ARBA00023797"/>
    </source>
</evidence>
<keyword evidence="9" id="KW-1185">Reference proteome</keyword>
<proteinExistence type="predicted"/>
<keyword evidence="2" id="KW-0288">FMN</keyword>
<dbReference type="Gene3D" id="1.20.990.10">
    <property type="entry name" value="NADPH-cytochrome p450 Reductase, Chain A, domain 3"/>
    <property type="match status" value="2"/>
</dbReference>
<dbReference type="AlphaFoldDB" id="A0A5E4UHV2"/>
<reference evidence="8 9" key="1">
    <citation type="submission" date="2019-08" db="EMBL/GenBank/DDBJ databases">
        <authorList>
            <person name="Peeters C."/>
        </authorList>
    </citation>
    <scope>NUCLEOTIDE SEQUENCE [LARGE SCALE GENOMIC DNA]</scope>
    <source>
        <strain evidence="8 9">LMG 31115</strain>
    </source>
</reference>
<dbReference type="Pfam" id="PF00258">
    <property type="entry name" value="Flavodoxin_1"/>
    <property type="match status" value="1"/>
</dbReference>
<dbReference type="GO" id="GO:0050660">
    <property type="term" value="F:flavin adenine dinucleotide binding"/>
    <property type="evidence" value="ECO:0007669"/>
    <property type="project" value="TreeGrafter"/>
</dbReference>
<dbReference type="PRINTS" id="PR00371">
    <property type="entry name" value="FPNCR"/>
</dbReference>
<gene>
    <name evidence="8" type="ORF">PIN31115_01971</name>
</gene>
<evidence type="ECO:0000259" key="7">
    <source>
        <dbReference type="PROSITE" id="PS51384"/>
    </source>
</evidence>
<dbReference type="InterPro" id="IPR017927">
    <property type="entry name" value="FAD-bd_FR_type"/>
</dbReference>
<dbReference type="SUPFAM" id="SSF52218">
    <property type="entry name" value="Flavoproteins"/>
    <property type="match status" value="1"/>
</dbReference>
<dbReference type="EC" id="1.6.2.4" evidence="4"/>
<evidence type="ECO:0000313" key="8">
    <source>
        <dbReference type="EMBL" id="VVD98414.1"/>
    </source>
</evidence>
<dbReference type="PANTHER" id="PTHR19384">
    <property type="entry name" value="NITRIC OXIDE SYNTHASE-RELATED"/>
    <property type="match status" value="1"/>
</dbReference>
<dbReference type="InterPro" id="IPR023173">
    <property type="entry name" value="NADPH_Cyt_P450_Rdtase_alpha"/>
</dbReference>
<dbReference type="Pfam" id="PF00175">
    <property type="entry name" value="NAD_binding_1"/>
    <property type="match status" value="1"/>
</dbReference>
<dbReference type="PROSITE" id="PS50902">
    <property type="entry name" value="FLAVODOXIN_LIKE"/>
    <property type="match status" value="1"/>
</dbReference>
<accession>A0A5E4UHV2</accession>
<dbReference type="Gene3D" id="3.40.50.360">
    <property type="match status" value="1"/>
</dbReference>
<dbReference type="SUPFAM" id="SSF63380">
    <property type="entry name" value="Riboflavin synthase domain-like"/>
    <property type="match status" value="1"/>
</dbReference>
<dbReference type="Gene3D" id="3.40.50.80">
    <property type="entry name" value="Nucleotide-binding domain of ferredoxin-NADP reductase (FNR) module"/>
    <property type="match status" value="1"/>
</dbReference>
<evidence type="ECO:0000259" key="6">
    <source>
        <dbReference type="PROSITE" id="PS50902"/>
    </source>
</evidence>
<dbReference type="Gene3D" id="2.40.30.10">
    <property type="entry name" value="Translation factors"/>
    <property type="match status" value="2"/>
</dbReference>
<name>A0A5E4UHV2_9BURK</name>
<evidence type="ECO:0000256" key="2">
    <source>
        <dbReference type="ARBA" id="ARBA00022643"/>
    </source>
</evidence>
<keyword evidence="1" id="KW-0285">Flavoprotein</keyword>
<protein>
    <recommendedName>
        <fullName evidence="4">NADPH--hemoprotein reductase</fullName>
        <ecNumber evidence="4">1.6.2.4</ecNumber>
    </recommendedName>
</protein>
<keyword evidence="3" id="KW-0813">Transport</keyword>
<evidence type="ECO:0000256" key="5">
    <source>
        <dbReference type="SAM" id="Phobius"/>
    </source>
</evidence>
<evidence type="ECO:0000313" key="9">
    <source>
        <dbReference type="Proteomes" id="UP000333828"/>
    </source>
</evidence>
<dbReference type="InterPro" id="IPR001433">
    <property type="entry name" value="OxRdtase_FAD/NAD-bd"/>
</dbReference>
<dbReference type="InterPro" id="IPR001709">
    <property type="entry name" value="Flavoprot_Pyr_Nucl_cyt_Rdtase"/>
</dbReference>
<dbReference type="PROSITE" id="PS51384">
    <property type="entry name" value="FAD_FR"/>
    <property type="match status" value="1"/>
</dbReference>
<dbReference type="InterPro" id="IPR029039">
    <property type="entry name" value="Flavoprotein-like_sf"/>
</dbReference>
<keyword evidence="3" id="KW-0249">Electron transport</keyword>
<dbReference type="InterPro" id="IPR039261">
    <property type="entry name" value="FNR_nucleotide-bd"/>
</dbReference>
<dbReference type="InterPro" id="IPR001094">
    <property type="entry name" value="Flavdoxin-like"/>
</dbReference>
<dbReference type="RefSeq" id="WP_150683880.1">
    <property type="nucleotide sequence ID" value="NZ_CABPSI010000002.1"/>
</dbReference>
<dbReference type="PRINTS" id="PR00369">
    <property type="entry name" value="FLAVODOXIN"/>
</dbReference>
<dbReference type="EMBL" id="CABPSI010000002">
    <property type="protein sequence ID" value="VVD98414.1"/>
    <property type="molecule type" value="Genomic_DNA"/>
</dbReference>
<dbReference type="GO" id="GO:0005829">
    <property type="term" value="C:cytosol"/>
    <property type="evidence" value="ECO:0007669"/>
    <property type="project" value="TreeGrafter"/>
</dbReference>
<dbReference type="GO" id="GO:0010181">
    <property type="term" value="F:FMN binding"/>
    <property type="evidence" value="ECO:0007669"/>
    <property type="project" value="InterPro"/>
</dbReference>
<feature type="domain" description="Flavodoxin-like" evidence="6">
    <location>
        <begin position="77"/>
        <end position="214"/>
    </location>
</feature>
<sequence length="550" mass="58764">MNAVKSAAFHWSTLGLSATSVAGAALAWASPARPLMAGGVLLAYLAGSLAVVGAHRRRSRLPAFEVVSSETPPETTTLVVYASQTGFAELLAVNTTTALRDAGVAVRPVSIDALSVEALLACKQALFIVSTTGEGDVPDSASGFTRKMMSHALALRGLRYGVLALGDRSYSEFCAFGHRLTHWLEASGAQALFDTIEVDNGDAGAVRHWQHQLSSMAGGAEIADWEPPSYASWRLQSRVLLNPESVGAPAFHLSLVPEDGAASLDWQAGDIVEVGPRHSEAFVSDWLRDTGFTADAPVQCDGEPTTLAQALASRMPASDATDAMAAHTPQALVDALVPLPHREYSIASLPADGRLELLVRQARYADATQPDGFRLGLASGWLTKHAAIDTRIAMRVRTNRAFHPPADDVPLILIGNGTGLAGLRAHLKSRAARGARRNWLLFGERNARHDAFFADDITQWQRDGVLERVDFAWSRDGGDVRYVQDALRHAAPDIRAWIDAGAAIYVCGSLQGMAPSVHAALVETLGTSGHDGNAVLDTLTESGRYRRDVY</sequence>
<dbReference type="Proteomes" id="UP000333828">
    <property type="component" value="Unassembled WGS sequence"/>
</dbReference>
<keyword evidence="5" id="KW-0812">Transmembrane</keyword>
<feature type="domain" description="FAD-binding FR-type" evidence="7">
    <location>
        <begin position="228"/>
        <end position="405"/>
    </location>
</feature>
<dbReference type="InterPro" id="IPR008254">
    <property type="entry name" value="Flavodoxin/NO_synth"/>
</dbReference>
<dbReference type="CDD" id="cd06200">
    <property type="entry name" value="SiR_like1"/>
    <property type="match status" value="1"/>
</dbReference>
<organism evidence="8 9">
    <name type="scientific">Pandoraea iniqua</name>
    <dbReference type="NCBI Taxonomy" id="2508288"/>
    <lineage>
        <taxon>Bacteria</taxon>
        <taxon>Pseudomonadati</taxon>
        <taxon>Pseudomonadota</taxon>
        <taxon>Betaproteobacteria</taxon>
        <taxon>Burkholderiales</taxon>
        <taxon>Burkholderiaceae</taxon>
        <taxon>Pandoraea</taxon>
    </lineage>
</organism>
<feature type="transmembrane region" description="Helical" evidence="5">
    <location>
        <begin position="7"/>
        <end position="29"/>
    </location>
</feature>
<keyword evidence="5" id="KW-0472">Membrane</keyword>
<evidence type="ECO:0000256" key="3">
    <source>
        <dbReference type="ARBA" id="ARBA00022982"/>
    </source>
</evidence>
<keyword evidence="5" id="KW-1133">Transmembrane helix</keyword>
<dbReference type="InterPro" id="IPR017938">
    <property type="entry name" value="Riboflavin_synthase-like_b-brl"/>
</dbReference>
<dbReference type="PANTHER" id="PTHR19384:SF17">
    <property type="entry name" value="NADPH--CYTOCHROME P450 REDUCTASE"/>
    <property type="match status" value="1"/>
</dbReference>
<evidence type="ECO:0000256" key="1">
    <source>
        <dbReference type="ARBA" id="ARBA00022630"/>
    </source>
</evidence>
<dbReference type="GO" id="GO:0003958">
    <property type="term" value="F:NADPH-hemoprotein reductase activity"/>
    <property type="evidence" value="ECO:0007669"/>
    <property type="project" value="UniProtKB-EC"/>
</dbReference>